<dbReference type="PROSITE" id="PS51168">
    <property type="entry name" value="CHORISMATE_MUT_2"/>
    <property type="match status" value="1"/>
</dbReference>
<evidence type="ECO:0000313" key="3">
    <source>
        <dbReference type="EMBL" id="GGJ41676.1"/>
    </source>
</evidence>
<dbReference type="GO" id="GO:0004106">
    <property type="term" value="F:chorismate mutase activity"/>
    <property type="evidence" value="ECO:0007669"/>
    <property type="project" value="UniProtKB-EC"/>
</dbReference>
<comment type="caution">
    <text evidence="3">The sequence shown here is derived from an EMBL/GenBank/DDBJ whole genome shotgun (WGS) entry which is preliminary data.</text>
</comment>
<protein>
    <recommendedName>
        <fullName evidence="1">chorismate mutase</fullName>
        <ecNumber evidence="1">5.4.99.5</ecNumber>
    </recommendedName>
</protein>
<dbReference type="Gene3D" id="1.20.59.10">
    <property type="entry name" value="Chorismate mutase"/>
    <property type="match status" value="1"/>
</dbReference>
<dbReference type="GO" id="GO:0046417">
    <property type="term" value="P:chorismate metabolic process"/>
    <property type="evidence" value="ECO:0007669"/>
    <property type="project" value="InterPro"/>
</dbReference>
<feature type="domain" description="Chorismate mutase" evidence="2">
    <location>
        <begin position="8"/>
        <end position="98"/>
    </location>
</feature>
<dbReference type="InterPro" id="IPR036979">
    <property type="entry name" value="CM_dom_sf"/>
</dbReference>
<dbReference type="EMBL" id="BMKW01000021">
    <property type="protein sequence ID" value="GGJ41676.1"/>
    <property type="molecule type" value="Genomic_DNA"/>
</dbReference>
<dbReference type="InterPro" id="IPR036263">
    <property type="entry name" value="Chorismate_II_sf"/>
</dbReference>
<dbReference type="Pfam" id="PF01817">
    <property type="entry name" value="CM_2"/>
    <property type="match status" value="1"/>
</dbReference>
<evidence type="ECO:0000313" key="4">
    <source>
        <dbReference type="Proteomes" id="UP000661507"/>
    </source>
</evidence>
<reference evidence="3" key="1">
    <citation type="journal article" date="2014" name="Int. J. Syst. Evol. Microbiol.">
        <title>Complete genome sequence of Corynebacterium casei LMG S-19264T (=DSM 44701T), isolated from a smear-ripened cheese.</title>
        <authorList>
            <consortium name="US DOE Joint Genome Institute (JGI-PGF)"/>
            <person name="Walter F."/>
            <person name="Albersmeier A."/>
            <person name="Kalinowski J."/>
            <person name="Ruckert C."/>
        </authorList>
    </citation>
    <scope>NUCLEOTIDE SEQUENCE</scope>
    <source>
        <strain evidence="3">CGMCC 1.3617</strain>
    </source>
</reference>
<proteinExistence type="predicted"/>
<evidence type="ECO:0000256" key="1">
    <source>
        <dbReference type="ARBA" id="ARBA00012404"/>
    </source>
</evidence>
<sequence length="278" mass="29047">MPDTPQTPPAAAEIAALRAEIDAIDDAMHDLLMQRSAVVGRLAGSRAKGSGSPLRPGREAAVLRRLLARHNGPLGRDRVVRIWREIFMASTAIQGGFSVACYAPSAQSEEAGLAREHFGPTTPMRIHPTAARALAAVSEGEASVAVLPLPAEGDAAETAWWARLEAPRLQIVARLPFLSGTDGAGALVVAPVPPDASGEDRTLMLFEAETRASRASVSQALADAGFVVPSVLLARAGEATLALAEIEGFLSVEDARLAALPWMRRTILGAYAAPVAGD</sequence>
<dbReference type="InterPro" id="IPR002701">
    <property type="entry name" value="CM_II_prokaryot"/>
</dbReference>
<dbReference type="EC" id="5.4.99.5" evidence="1"/>
<accession>A0A917L674</accession>
<organism evidence="3 4">
    <name type="scientific">Neoroseomonas lacus</name>
    <dbReference type="NCBI Taxonomy" id="287609"/>
    <lineage>
        <taxon>Bacteria</taxon>
        <taxon>Pseudomonadati</taxon>
        <taxon>Pseudomonadota</taxon>
        <taxon>Alphaproteobacteria</taxon>
        <taxon>Acetobacterales</taxon>
        <taxon>Acetobacteraceae</taxon>
        <taxon>Neoroseomonas</taxon>
    </lineage>
</organism>
<name>A0A917L674_9PROT</name>
<dbReference type="RefSeq" id="WP_188973199.1">
    <property type="nucleotide sequence ID" value="NZ_BMKW01000021.1"/>
</dbReference>
<evidence type="ECO:0000259" key="2">
    <source>
        <dbReference type="PROSITE" id="PS51168"/>
    </source>
</evidence>
<dbReference type="Proteomes" id="UP000661507">
    <property type="component" value="Unassembled WGS sequence"/>
</dbReference>
<dbReference type="SUPFAM" id="SSF48600">
    <property type="entry name" value="Chorismate mutase II"/>
    <property type="match status" value="1"/>
</dbReference>
<keyword evidence="4" id="KW-1185">Reference proteome</keyword>
<dbReference type="AlphaFoldDB" id="A0A917L674"/>
<reference evidence="3" key="2">
    <citation type="submission" date="2020-09" db="EMBL/GenBank/DDBJ databases">
        <authorList>
            <person name="Sun Q."/>
            <person name="Zhou Y."/>
        </authorList>
    </citation>
    <scope>NUCLEOTIDE SEQUENCE</scope>
    <source>
        <strain evidence="3">CGMCC 1.3617</strain>
    </source>
</reference>
<dbReference type="SMART" id="SM00830">
    <property type="entry name" value="CM_2"/>
    <property type="match status" value="1"/>
</dbReference>
<gene>
    <name evidence="3" type="ORF">GCM10011320_56510</name>
</gene>